<name>A0ABS5I0J9_9GAMM</name>
<evidence type="ECO:0000313" key="3">
    <source>
        <dbReference type="Proteomes" id="UP000811844"/>
    </source>
</evidence>
<reference evidence="2 3" key="1">
    <citation type="submission" date="2020-02" db="EMBL/GenBank/DDBJ databases">
        <title>Shewanella WXL01 sp. nov., a marine bacterium isolated from green algae in Luhuitou Fringing Reef (Northern South China Sea).</title>
        <authorList>
            <person name="Wang X."/>
        </authorList>
    </citation>
    <scope>NUCLEOTIDE SEQUENCE [LARGE SCALE GENOMIC DNA]</scope>
    <source>
        <strain evidence="2 3">MCCC 1A01895</strain>
    </source>
</reference>
<dbReference type="EMBL" id="JAAIKR010000004">
    <property type="protein sequence ID" value="MBR9727549.1"/>
    <property type="molecule type" value="Genomic_DNA"/>
</dbReference>
<evidence type="ECO:0000256" key="1">
    <source>
        <dbReference type="SAM" id="Phobius"/>
    </source>
</evidence>
<proteinExistence type="predicted"/>
<evidence type="ECO:0000313" key="2">
    <source>
        <dbReference type="EMBL" id="MBR9727549.1"/>
    </source>
</evidence>
<keyword evidence="3" id="KW-1185">Reference proteome</keyword>
<keyword evidence="1" id="KW-0812">Transmembrane</keyword>
<keyword evidence="1" id="KW-0472">Membrane</keyword>
<accession>A0ABS5I0J9</accession>
<protein>
    <submittedName>
        <fullName evidence="2">Uncharacterized protein</fullName>
    </submittedName>
</protein>
<sequence>MKDSYQQIIELDLEMARLERIYSMLRPLQLFSMMPFFVVFVYFAIQKWPLF</sequence>
<organism evidence="2 3">
    <name type="scientific">Shewanella intestini</name>
    <dbReference type="NCBI Taxonomy" id="2017544"/>
    <lineage>
        <taxon>Bacteria</taxon>
        <taxon>Pseudomonadati</taxon>
        <taxon>Pseudomonadota</taxon>
        <taxon>Gammaproteobacteria</taxon>
        <taxon>Alteromonadales</taxon>
        <taxon>Shewanellaceae</taxon>
        <taxon>Shewanella</taxon>
    </lineage>
</organism>
<dbReference type="RefSeq" id="WP_153661913.1">
    <property type="nucleotide sequence ID" value="NZ_JAAIKR010000004.1"/>
</dbReference>
<dbReference type="Proteomes" id="UP000811844">
    <property type="component" value="Unassembled WGS sequence"/>
</dbReference>
<keyword evidence="1" id="KW-1133">Transmembrane helix</keyword>
<comment type="caution">
    <text evidence="2">The sequence shown here is derived from an EMBL/GenBank/DDBJ whole genome shotgun (WGS) entry which is preliminary data.</text>
</comment>
<gene>
    <name evidence="2" type="ORF">G3R48_06060</name>
</gene>
<feature type="transmembrane region" description="Helical" evidence="1">
    <location>
        <begin position="21"/>
        <end position="45"/>
    </location>
</feature>